<gene>
    <name evidence="5" type="ORF">UT41_C0002G0104</name>
</gene>
<feature type="domain" description="Ribosome recycling factor" evidence="4">
    <location>
        <begin position="19"/>
        <end position="181"/>
    </location>
</feature>
<comment type="caution">
    <text evidence="5">The sequence shown here is derived from an EMBL/GenBank/DDBJ whole genome shotgun (WGS) entry which is preliminary data.</text>
</comment>
<dbReference type="InterPro" id="IPR023584">
    <property type="entry name" value="Ribosome_recyc_fac_dom"/>
</dbReference>
<name>A0A0G0QPK5_9BACT</name>
<keyword evidence="2" id="KW-0648">Protein biosynthesis</keyword>
<dbReference type="Gene3D" id="3.30.1360.40">
    <property type="match status" value="1"/>
</dbReference>
<evidence type="ECO:0000256" key="1">
    <source>
        <dbReference type="ARBA" id="ARBA00005912"/>
    </source>
</evidence>
<dbReference type="EMBL" id="LBWR01000002">
    <property type="protein sequence ID" value="KKR12330.1"/>
    <property type="molecule type" value="Genomic_DNA"/>
</dbReference>
<organism evidence="5 6">
    <name type="scientific">Candidatus Wolfebacteria bacterium GW2011_GWC2_39_22</name>
    <dbReference type="NCBI Taxonomy" id="1619013"/>
    <lineage>
        <taxon>Bacteria</taxon>
        <taxon>Candidatus Wolfeibacteriota</taxon>
    </lineage>
</organism>
<protein>
    <submittedName>
        <fullName evidence="5">Ribosome-recycling factor</fullName>
    </submittedName>
</protein>
<keyword evidence="3" id="KW-0175">Coiled coil</keyword>
<dbReference type="GO" id="GO:0006412">
    <property type="term" value="P:translation"/>
    <property type="evidence" value="ECO:0007669"/>
    <property type="project" value="UniProtKB-KW"/>
</dbReference>
<dbReference type="Pfam" id="PF01765">
    <property type="entry name" value="RRF"/>
    <property type="match status" value="1"/>
</dbReference>
<evidence type="ECO:0000259" key="4">
    <source>
        <dbReference type="Pfam" id="PF01765"/>
    </source>
</evidence>
<feature type="coiled-coil region" evidence="3">
    <location>
        <begin position="112"/>
        <end position="175"/>
    </location>
</feature>
<dbReference type="STRING" id="1619013.UT41_C0002G0104"/>
<evidence type="ECO:0000313" key="6">
    <source>
        <dbReference type="Proteomes" id="UP000034665"/>
    </source>
</evidence>
<reference evidence="5 6" key="1">
    <citation type="journal article" date="2015" name="Nature">
        <title>rRNA introns, odd ribosomes, and small enigmatic genomes across a large radiation of phyla.</title>
        <authorList>
            <person name="Brown C.T."/>
            <person name="Hug L.A."/>
            <person name="Thomas B.C."/>
            <person name="Sharon I."/>
            <person name="Castelle C.J."/>
            <person name="Singh A."/>
            <person name="Wilkins M.J."/>
            <person name="Williams K.H."/>
            <person name="Banfield J.F."/>
        </authorList>
    </citation>
    <scope>NUCLEOTIDE SEQUENCE [LARGE SCALE GENOMIC DNA]</scope>
</reference>
<comment type="similarity">
    <text evidence="1">Belongs to the RRF family.</text>
</comment>
<dbReference type="SUPFAM" id="SSF55194">
    <property type="entry name" value="Ribosome recycling factor, RRF"/>
    <property type="match status" value="1"/>
</dbReference>
<evidence type="ECO:0000256" key="2">
    <source>
        <dbReference type="ARBA" id="ARBA00022917"/>
    </source>
</evidence>
<dbReference type="NCBIfam" id="TIGR00496">
    <property type="entry name" value="frr"/>
    <property type="match status" value="1"/>
</dbReference>
<dbReference type="Proteomes" id="UP000034665">
    <property type="component" value="Unassembled WGS sequence"/>
</dbReference>
<dbReference type="Gene3D" id="1.10.132.20">
    <property type="entry name" value="Ribosome-recycling factor"/>
    <property type="match status" value="1"/>
</dbReference>
<accession>A0A0G0QPK5</accession>
<sequence length="184" mass="21011">MDIIKELEQKMGSLVEFVRQELLGVRSNRPSPRLVEDISFELYGQRMTVRQVGAISIQPPTSILISVWDKEAVNVVAKAIESSNLNVVANVDGTTIRINLPALTDERRQQIIKMVKKEIEEAKIKVRSLRDDENKRVAREAEEGNLTEDEKFKLKEQIQAVVDKGNKELDQLLEKKTEEIMDVN</sequence>
<evidence type="ECO:0000313" key="5">
    <source>
        <dbReference type="EMBL" id="KKR12330.1"/>
    </source>
</evidence>
<proteinExistence type="inferred from homology"/>
<dbReference type="FunFam" id="3.30.1360.40:FF:000001">
    <property type="entry name" value="Ribosome-recycling factor"/>
    <property type="match status" value="1"/>
</dbReference>
<evidence type="ECO:0000256" key="3">
    <source>
        <dbReference type="SAM" id="Coils"/>
    </source>
</evidence>
<dbReference type="GO" id="GO:0043023">
    <property type="term" value="F:ribosomal large subunit binding"/>
    <property type="evidence" value="ECO:0007669"/>
    <property type="project" value="TreeGrafter"/>
</dbReference>
<dbReference type="PANTHER" id="PTHR20982">
    <property type="entry name" value="RIBOSOME RECYCLING FACTOR"/>
    <property type="match status" value="1"/>
</dbReference>
<dbReference type="PANTHER" id="PTHR20982:SF3">
    <property type="entry name" value="MITOCHONDRIAL RIBOSOME RECYCLING FACTOR PSEUDO 1"/>
    <property type="match status" value="1"/>
</dbReference>
<dbReference type="InterPro" id="IPR002661">
    <property type="entry name" value="Ribosome_recyc_fac"/>
</dbReference>
<dbReference type="InterPro" id="IPR036191">
    <property type="entry name" value="RRF_sf"/>
</dbReference>
<dbReference type="AlphaFoldDB" id="A0A0G0QPK5"/>